<keyword evidence="3" id="KW-1185">Reference proteome</keyword>
<reference evidence="2" key="1">
    <citation type="journal article" date="2014" name="Int. J. Syst. Evol. Microbiol.">
        <title>Complete genome sequence of Corynebacterium casei LMG S-19264T (=DSM 44701T), isolated from a smear-ripened cheese.</title>
        <authorList>
            <consortium name="US DOE Joint Genome Institute (JGI-PGF)"/>
            <person name="Walter F."/>
            <person name="Albersmeier A."/>
            <person name="Kalinowski J."/>
            <person name="Ruckert C."/>
        </authorList>
    </citation>
    <scope>NUCLEOTIDE SEQUENCE</scope>
    <source>
        <strain evidence="2">KCTC 22164</strain>
    </source>
</reference>
<reference evidence="2" key="2">
    <citation type="submission" date="2020-09" db="EMBL/GenBank/DDBJ databases">
        <authorList>
            <person name="Sun Q."/>
            <person name="Kim S."/>
        </authorList>
    </citation>
    <scope>NUCLEOTIDE SEQUENCE</scope>
    <source>
        <strain evidence="2">KCTC 22164</strain>
    </source>
</reference>
<evidence type="ECO:0008006" key="4">
    <source>
        <dbReference type="Google" id="ProtNLM"/>
    </source>
</evidence>
<comment type="caution">
    <text evidence="2">The sequence shown here is derived from an EMBL/GenBank/DDBJ whole genome shotgun (WGS) entry which is preliminary data.</text>
</comment>
<dbReference type="Pfam" id="PF20090">
    <property type="entry name" value="DUF6482"/>
    <property type="match status" value="1"/>
</dbReference>
<dbReference type="Proteomes" id="UP000631300">
    <property type="component" value="Unassembled WGS sequence"/>
</dbReference>
<dbReference type="EMBL" id="BMXP01000007">
    <property type="protein sequence ID" value="GGW91427.1"/>
    <property type="molecule type" value="Genomic_DNA"/>
</dbReference>
<sequence>MDKFSYTQVCDAALDIDYLEVQSFEMSVYLVYLKAHGKAGFVYENDRPKRFFSTGQIREAFAHCQVAEAAMKHDSPYDEMIGNPPKGASQMTMPFSMQLPY</sequence>
<accession>A0A918JR11</accession>
<dbReference type="InterPro" id="IPR045508">
    <property type="entry name" value="DUF6482"/>
</dbReference>
<feature type="region of interest" description="Disordered" evidence="1">
    <location>
        <begin position="75"/>
        <end position="101"/>
    </location>
</feature>
<evidence type="ECO:0000313" key="3">
    <source>
        <dbReference type="Proteomes" id="UP000631300"/>
    </source>
</evidence>
<proteinExistence type="predicted"/>
<evidence type="ECO:0000256" key="1">
    <source>
        <dbReference type="SAM" id="MobiDB-lite"/>
    </source>
</evidence>
<organism evidence="2 3">
    <name type="scientific">Alteromonas halophila</name>
    <dbReference type="NCBI Taxonomy" id="516698"/>
    <lineage>
        <taxon>Bacteria</taxon>
        <taxon>Pseudomonadati</taxon>
        <taxon>Pseudomonadota</taxon>
        <taxon>Gammaproteobacteria</taxon>
        <taxon>Alteromonadales</taxon>
        <taxon>Alteromonadaceae</taxon>
        <taxon>Alteromonas/Salinimonas group</taxon>
        <taxon>Alteromonas</taxon>
    </lineage>
</organism>
<dbReference type="AlphaFoldDB" id="A0A918JR11"/>
<dbReference type="RefSeq" id="WP_189407337.1">
    <property type="nucleotide sequence ID" value="NZ_BMXP01000007.1"/>
</dbReference>
<protein>
    <recommendedName>
        <fullName evidence="4">Na(+)-translocating NADH-quinone reductase subunit B</fullName>
    </recommendedName>
</protein>
<evidence type="ECO:0000313" key="2">
    <source>
        <dbReference type="EMBL" id="GGW91427.1"/>
    </source>
</evidence>
<gene>
    <name evidence="2" type="ORF">GCM10007391_27230</name>
</gene>
<name>A0A918JR11_9ALTE</name>